<sequence length="342" mass="39008">MPLPGENIPMPQKRAKKPTTKKGSVATQRFAALQAKEDEAARKAIAALNRPAPDQPVEQPVDPNAYVYDALTRDDGNDPARSSDGEGNENPVNRAEYYRSTTYQERALREEAHWAAVLPKVFPAFMICSRQTYQWCDRVSWNQDWNRDCRCKDWQRRTVEVDTIDLTIRLGYMGSKPILPRTAFSIRLLRFHHTLWKNSSVRIAAFTETMDEYLDPRNSLFQVPGTDQTRHLRRCFSAAVDAYREMLRMEEEMVSSALRLTPMDELAAKCPSCLGPNVPGKRPDEPDPIACLDANFQQRRHLMASAAWRGESRVIPSIFLSPAQVLTWKVKMGPVNQRVNTS</sequence>
<protein>
    <recommendedName>
        <fullName evidence="2">CxC1-like cysteine cluster associated with KDZ transposases domain-containing protein</fullName>
    </recommendedName>
</protein>
<feature type="region of interest" description="Disordered" evidence="1">
    <location>
        <begin position="1"/>
        <end position="25"/>
    </location>
</feature>
<dbReference type="AlphaFoldDB" id="F4R4F0"/>
<dbReference type="GeneID" id="18934390"/>
<dbReference type="KEGG" id="mlr:MELLADRAFT_87072"/>
<dbReference type="InterPro" id="IPR041320">
    <property type="entry name" value="CxC1"/>
</dbReference>
<dbReference type="OrthoDB" id="2505969at2759"/>
<dbReference type="InParanoid" id="F4R4F0"/>
<evidence type="ECO:0000313" key="3">
    <source>
        <dbReference type="EMBL" id="EGG12800.1"/>
    </source>
</evidence>
<gene>
    <name evidence="3" type="ORF">MELLADRAFT_87072</name>
</gene>
<keyword evidence="4" id="KW-1185">Reference proteome</keyword>
<dbReference type="PANTHER" id="PTHR33096:SF1">
    <property type="entry name" value="CXC1-LIKE CYSTEINE CLUSTER ASSOCIATED WITH KDZ TRANSPOSASES DOMAIN-CONTAINING PROTEIN"/>
    <property type="match status" value="1"/>
</dbReference>
<feature type="compositionally biased region" description="Basic and acidic residues" evidence="1">
    <location>
        <begin position="71"/>
        <end position="84"/>
    </location>
</feature>
<reference evidence="4" key="1">
    <citation type="journal article" date="2011" name="Proc. Natl. Acad. Sci. U.S.A.">
        <title>Obligate biotrophy features unraveled by the genomic analysis of rust fungi.</title>
        <authorList>
            <person name="Duplessis S."/>
            <person name="Cuomo C.A."/>
            <person name="Lin Y.-C."/>
            <person name="Aerts A."/>
            <person name="Tisserant E."/>
            <person name="Veneault-Fourrey C."/>
            <person name="Joly D.L."/>
            <person name="Hacquard S."/>
            <person name="Amselem J."/>
            <person name="Cantarel B.L."/>
            <person name="Chiu R."/>
            <person name="Coutinho P.M."/>
            <person name="Feau N."/>
            <person name="Field M."/>
            <person name="Frey P."/>
            <person name="Gelhaye E."/>
            <person name="Goldberg J."/>
            <person name="Grabherr M.G."/>
            <person name="Kodira C.D."/>
            <person name="Kohler A."/>
            <person name="Kuees U."/>
            <person name="Lindquist E.A."/>
            <person name="Lucas S.M."/>
            <person name="Mago R."/>
            <person name="Mauceli E."/>
            <person name="Morin E."/>
            <person name="Murat C."/>
            <person name="Pangilinan J.L."/>
            <person name="Park R."/>
            <person name="Pearson M."/>
            <person name="Quesneville H."/>
            <person name="Rouhier N."/>
            <person name="Sakthikumar S."/>
            <person name="Salamov A.A."/>
            <person name="Schmutz J."/>
            <person name="Selles B."/>
            <person name="Shapiro H."/>
            <person name="Tanguay P."/>
            <person name="Tuskan G.A."/>
            <person name="Henrissat B."/>
            <person name="Van de Peer Y."/>
            <person name="Rouze P."/>
            <person name="Ellis J.G."/>
            <person name="Dodds P.N."/>
            <person name="Schein J.E."/>
            <person name="Zhong S."/>
            <person name="Hamelin R.C."/>
            <person name="Grigoriev I.V."/>
            <person name="Szabo L.J."/>
            <person name="Martin F."/>
        </authorList>
    </citation>
    <scope>NUCLEOTIDE SEQUENCE [LARGE SCALE GENOMIC DNA]</scope>
    <source>
        <strain evidence="4">98AG31 / pathotype 3-4-7</strain>
    </source>
</reference>
<feature type="region of interest" description="Disordered" evidence="1">
    <location>
        <begin position="69"/>
        <end position="95"/>
    </location>
</feature>
<evidence type="ECO:0000259" key="2">
    <source>
        <dbReference type="Pfam" id="PF18802"/>
    </source>
</evidence>
<dbReference type="PANTHER" id="PTHR33096">
    <property type="entry name" value="CXC2 DOMAIN-CONTAINING PROTEIN"/>
    <property type="match status" value="1"/>
</dbReference>
<evidence type="ECO:0000313" key="4">
    <source>
        <dbReference type="Proteomes" id="UP000001072"/>
    </source>
</evidence>
<feature type="domain" description="CxC1-like cysteine cluster associated with KDZ transposases" evidence="2">
    <location>
        <begin position="168"/>
        <end position="218"/>
    </location>
</feature>
<name>F4R4F0_MELLP</name>
<proteinExistence type="predicted"/>
<dbReference type="EMBL" id="GL883090">
    <property type="protein sequence ID" value="EGG12800.1"/>
    <property type="molecule type" value="Genomic_DNA"/>
</dbReference>
<evidence type="ECO:0000256" key="1">
    <source>
        <dbReference type="SAM" id="MobiDB-lite"/>
    </source>
</evidence>
<dbReference type="HOGENOM" id="CLU_011407_0_0_1"/>
<dbReference type="VEuPathDB" id="FungiDB:MELLADRAFT_87072"/>
<accession>F4R4F0</accession>
<dbReference type="Proteomes" id="UP000001072">
    <property type="component" value="Unassembled WGS sequence"/>
</dbReference>
<organism evidence="4">
    <name type="scientific">Melampsora larici-populina (strain 98AG31 / pathotype 3-4-7)</name>
    <name type="common">Poplar leaf rust fungus</name>
    <dbReference type="NCBI Taxonomy" id="747676"/>
    <lineage>
        <taxon>Eukaryota</taxon>
        <taxon>Fungi</taxon>
        <taxon>Dikarya</taxon>
        <taxon>Basidiomycota</taxon>
        <taxon>Pucciniomycotina</taxon>
        <taxon>Pucciniomycetes</taxon>
        <taxon>Pucciniales</taxon>
        <taxon>Melampsoraceae</taxon>
        <taxon>Melampsora</taxon>
    </lineage>
</organism>
<dbReference type="RefSeq" id="XP_007403738.1">
    <property type="nucleotide sequence ID" value="XM_007403676.1"/>
</dbReference>
<dbReference type="Pfam" id="PF18802">
    <property type="entry name" value="CxC1"/>
    <property type="match status" value="1"/>
</dbReference>